<keyword evidence="3" id="KW-1185">Reference proteome</keyword>
<dbReference type="AlphaFoldDB" id="A0AA88PB97"/>
<feature type="region of interest" description="Disordered" evidence="1">
    <location>
        <begin position="1"/>
        <end position="23"/>
    </location>
</feature>
<evidence type="ECO:0000256" key="1">
    <source>
        <dbReference type="SAM" id="MobiDB-lite"/>
    </source>
</evidence>
<dbReference type="EMBL" id="JAUYZG010000018">
    <property type="protein sequence ID" value="KAK2880760.1"/>
    <property type="molecule type" value="Genomic_DNA"/>
</dbReference>
<accession>A0AA88PB97</accession>
<dbReference type="Proteomes" id="UP001187343">
    <property type="component" value="Unassembled WGS sequence"/>
</dbReference>
<gene>
    <name evidence="2" type="ORF">Q8A67_018028</name>
</gene>
<feature type="compositionally biased region" description="Polar residues" evidence="1">
    <location>
        <begin position="1"/>
        <end position="11"/>
    </location>
</feature>
<name>A0AA88PB97_9TELE</name>
<proteinExistence type="predicted"/>
<feature type="region of interest" description="Disordered" evidence="1">
    <location>
        <begin position="66"/>
        <end position="106"/>
    </location>
</feature>
<sequence>MDSTSAASTPPQREPIQAHSEPWTAPRLALLSVVLKAVGSCSRCGGVDTADGGLLKSVARVDLADRRRGERMTGIQAPGCSRPALHQSVSPGPVSSTAPGPLSESH</sequence>
<protein>
    <submittedName>
        <fullName evidence="2">Uncharacterized protein</fullName>
    </submittedName>
</protein>
<evidence type="ECO:0000313" key="3">
    <source>
        <dbReference type="Proteomes" id="UP001187343"/>
    </source>
</evidence>
<reference evidence="2" key="1">
    <citation type="submission" date="2023-08" db="EMBL/GenBank/DDBJ databases">
        <title>Chromosome-level Genome Assembly of mud carp (Cirrhinus molitorella).</title>
        <authorList>
            <person name="Liu H."/>
        </authorList>
    </citation>
    <scope>NUCLEOTIDE SEQUENCE</scope>
    <source>
        <strain evidence="2">Prfri</strain>
        <tissue evidence="2">Muscle</tissue>
    </source>
</reference>
<organism evidence="2 3">
    <name type="scientific">Cirrhinus molitorella</name>
    <name type="common">mud carp</name>
    <dbReference type="NCBI Taxonomy" id="172907"/>
    <lineage>
        <taxon>Eukaryota</taxon>
        <taxon>Metazoa</taxon>
        <taxon>Chordata</taxon>
        <taxon>Craniata</taxon>
        <taxon>Vertebrata</taxon>
        <taxon>Euteleostomi</taxon>
        <taxon>Actinopterygii</taxon>
        <taxon>Neopterygii</taxon>
        <taxon>Teleostei</taxon>
        <taxon>Ostariophysi</taxon>
        <taxon>Cypriniformes</taxon>
        <taxon>Cyprinidae</taxon>
        <taxon>Labeoninae</taxon>
        <taxon>Labeonini</taxon>
        <taxon>Cirrhinus</taxon>
    </lineage>
</organism>
<comment type="caution">
    <text evidence="2">The sequence shown here is derived from an EMBL/GenBank/DDBJ whole genome shotgun (WGS) entry which is preliminary data.</text>
</comment>
<feature type="compositionally biased region" description="Polar residues" evidence="1">
    <location>
        <begin position="87"/>
        <end position="98"/>
    </location>
</feature>
<evidence type="ECO:0000313" key="2">
    <source>
        <dbReference type="EMBL" id="KAK2880760.1"/>
    </source>
</evidence>